<dbReference type="Proteomes" id="UP001553161">
    <property type="component" value="Unassembled WGS sequence"/>
</dbReference>
<dbReference type="Pfam" id="PF06995">
    <property type="entry name" value="Phage_P2_GpU"/>
    <property type="match status" value="1"/>
</dbReference>
<dbReference type="PIRSF" id="PIRSF029208">
    <property type="entry name" value="Phage_tail_GPU"/>
    <property type="match status" value="1"/>
</dbReference>
<name>A0ABV3L6Y6_9RHOB</name>
<reference evidence="1 2" key="1">
    <citation type="submission" date="2024-07" db="EMBL/GenBank/DDBJ databases">
        <authorList>
            <person name="Kang M."/>
        </authorList>
    </citation>
    <scope>NUCLEOTIDE SEQUENCE [LARGE SCALE GENOMIC DNA]</scope>
    <source>
        <strain evidence="1 2">DFM31</strain>
    </source>
</reference>
<evidence type="ECO:0000313" key="1">
    <source>
        <dbReference type="EMBL" id="MEV8467305.1"/>
    </source>
</evidence>
<accession>A0ABV3L6Y6</accession>
<dbReference type="EMBL" id="JBFBVU010000012">
    <property type="protein sequence ID" value="MEV8467305.1"/>
    <property type="molecule type" value="Genomic_DNA"/>
</dbReference>
<sequence>MALTSLVMMGLGAFRFGVNQSSYQALRRVADYRWAHLDRAGRAPAAQFLGPGVQTITLDGVIYPHFKGGLRQVEGMRLAARAGQPMVLVDGLGWVLDQWVITRVDERKGVFLRDGAPRRIAFSVTLQSYGGDAWLPSI</sequence>
<keyword evidence="2" id="KW-1185">Reference proteome</keyword>
<dbReference type="InterPro" id="IPR009734">
    <property type="entry name" value="Myoviridae_GpU"/>
</dbReference>
<evidence type="ECO:0000313" key="2">
    <source>
        <dbReference type="Proteomes" id="UP001553161"/>
    </source>
</evidence>
<dbReference type="RefSeq" id="WP_366193088.1">
    <property type="nucleotide sequence ID" value="NZ_JBFBVU010000012.1"/>
</dbReference>
<proteinExistence type="predicted"/>
<organism evidence="1 2">
    <name type="scientific">Meridianimarinicoccus marinus</name>
    <dbReference type="NCBI Taxonomy" id="3231483"/>
    <lineage>
        <taxon>Bacteria</taxon>
        <taxon>Pseudomonadati</taxon>
        <taxon>Pseudomonadota</taxon>
        <taxon>Alphaproteobacteria</taxon>
        <taxon>Rhodobacterales</taxon>
        <taxon>Paracoccaceae</taxon>
        <taxon>Meridianimarinicoccus</taxon>
    </lineage>
</organism>
<comment type="caution">
    <text evidence="1">The sequence shown here is derived from an EMBL/GenBank/DDBJ whole genome shotgun (WGS) entry which is preliminary data.</text>
</comment>
<dbReference type="InterPro" id="IPR016912">
    <property type="entry name" value="Phage_P2_GpU"/>
</dbReference>
<gene>
    <name evidence="1" type="ORF">AB0T83_10990</name>
</gene>
<protein>
    <submittedName>
        <fullName evidence="1">Phage tail protein</fullName>
    </submittedName>
</protein>